<sequence length="96" mass="10772">MSSKQQQQQRQQQQRQQQESHQVHRKLVKGRLRPPSKPASCKSYIVAPASINEVIVRSPADRQTTRAPIEVSSAAVAQPFVDPAVLERHRRIGGPT</sequence>
<evidence type="ECO:0000313" key="2">
    <source>
        <dbReference type="Proteomes" id="UP001497700"/>
    </source>
</evidence>
<keyword evidence="2" id="KW-1185">Reference proteome</keyword>
<proteinExistence type="predicted"/>
<comment type="caution">
    <text evidence="1">The sequence shown here is derived from an EMBL/GenBank/DDBJ whole genome shotgun (WGS) entry which is preliminary data.</text>
</comment>
<reference evidence="1 2" key="1">
    <citation type="journal article" date="2022" name="New Phytol.">
        <title>Ecological generalism drives hyperdiversity of secondary metabolite gene clusters in xylarialean endophytes.</title>
        <authorList>
            <person name="Franco M.E.E."/>
            <person name="Wisecaver J.H."/>
            <person name="Arnold A.E."/>
            <person name="Ju Y.M."/>
            <person name="Slot J.C."/>
            <person name="Ahrendt S."/>
            <person name="Moore L.P."/>
            <person name="Eastman K.E."/>
            <person name="Scott K."/>
            <person name="Konkel Z."/>
            <person name="Mondo S.J."/>
            <person name="Kuo A."/>
            <person name="Hayes R.D."/>
            <person name="Haridas S."/>
            <person name="Andreopoulos B."/>
            <person name="Riley R."/>
            <person name="LaButti K."/>
            <person name="Pangilinan J."/>
            <person name="Lipzen A."/>
            <person name="Amirebrahimi M."/>
            <person name="Yan J."/>
            <person name="Adam C."/>
            <person name="Keymanesh K."/>
            <person name="Ng V."/>
            <person name="Louie K."/>
            <person name="Northen T."/>
            <person name="Drula E."/>
            <person name="Henrissat B."/>
            <person name="Hsieh H.M."/>
            <person name="Youens-Clark K."/>
            <person name="Lutzoni F."/>
            <person name="Miadlikowska J."/>
            <person name="Eastwood D.C."/>
            <person name="Hamelin R.C."/>
            <person name="Grigoriev I.V."/>
            <person name="U'Ren J.M."/>
        </authorList>
    </citation>
    <scope>NUCLEOTIDE SEQUENCE [LARGE SCALE GENOMIC DNA]</scope>
    <source>
        <strain evidence="1 2">CBS 119005</strain>
    </source>
</reference>
<protein>
    <submittedName>
        <fullName evidence="1">Uncharacterized protein</fullName>
    </submittedName>
</protein>
<gene>
    <name evidence="1" type="ORF">F4820DRAFT_421770</name>
</gene>
<dbReference type="EMBL" id="MU393478">
    <property type="protein sequence ID" value="KAI4864964.1"/>
    <property type="molecule type" value="Genomic_DNA"/>
</dbReference>
<evidence type="ECO:0000313" key="1">
    <source>
        <dbReference type="EMBL" id="KAI4864964.1"/>
    </source>
</evidence>
<organism evidence="1 2">
    <name type="scientific">Hypoxylon rubiginosum</name>
    <dbReference type="NCBI Taxonomy" id="110542"/>
    <lineage>
        <taxon>Eukaryota</taxon>
        <taxon>Fungi</taxon>
        <taxon>Dikarya</taxon>
        <taxon>Ascomycota</taxon>
        <taxon>Pezizomycotina</taxon>
        <taxon>Sordariomycetes</taxon>
        <taxon>Xylariomycetidae</taxon>
        <taxon>Xylariales</taxon>
        <taxon>Hypoxylaceae</taxon>
        <taxon>Hypoxylon</taxon>
    </lineage>
</organism>
<accession>A0ACB9YZZ5</accession>
<name>A0ACB9YZZ5_9PEZI</name>
<dbReference type="Proteomes" id="UP001497700">
    <property type="component" value="Unassembled WGS sequence"/>
</dbReference>